<feature type="region of interest" description="Disordered" evidence="8">
    <location>
        <begin position="1426"/>
        <end position="1465"/>
    </location>
</feature>
<proteinExistence type="predicted"/>
<dbReference type="InterPro" id="IPR035897">
    <property type="entry name" value="Toll_tir_struct_dom_sf"/>
</dbReference>
<dbReference type="InterPro" id="IPR000157">
    <property type="entry name" value="TIR_dom"/>
</dbReference>
<evidence type="ECO:0000256" key="4">
    <source>
        <dbReference type="ARBA" id="ARBA00022801"/>
    </source>
</evidence>
<feature type="region of interest" description="Disordered" evidence="8">
    <location>
        <begin position="1284"/>
        <end position="1307"/>
    </location>
</feature>
<dbReference type="GO" id="GO:0043531">
    <property type="term" value="F:ADP binding"/>
    <property type="evidence" value="ECO:0007669"/>
    <property type="project" value="InterPro"/>
</dbReference>
<protein>
    <recommendedName>
        <fullName evidence="1">ADP-ribosyl cyclase/cyclic ADP-ribose hydrolase</fullName>
        <ecNumber evidence="1">3.2.2.6</ecNumber>
    </recommendedName>
</protein>
<dbReference type="InterPro" id="IPR058192">
    <property type="entry name" value="WHD_ROQ1-like"/>
</dbReference>
<name>A0AAN7IV60_QUERU</name>
<dbReference type="SUPFAM" id="SSF52047">
    <property type="entry name" value="RNI-like"/>
    <property type="match status" value="1"/>
</dbReference>
<evidence type="ECO:0000259" key="9">
    <source>
        <dbReference type="PROSITE" id="PS50104"/>
    </source>
</evidence>
<keyword evidence="5" id="KW-0611">Plant defense</keyword>
<dbReference type="SUPFAM" id="SSF52058">
    <property type="entry name" value="L domain-like"/>
    <property type="match status" value="2"/>
</dbReference>
<dbReference type="PROSITE" id="PS50104">
    <property type="entry name" value="TIR"/>
    <property type="match status" value="1"/>
</dbReference>
<evidence type="ECO:0000313" key="10">
    <source>
        <dbReference type="EMBL" id="KAK4595388.1"/>
    </source>
</evidence>
<feature type="domain" description="TIR" evidence="9">
    <location>
        <begin position="19"/>
        <end position="185"/>
    </location>
</feature>
<dbReference type="PRINTS" id="PR00364">
    <property type="entry name" value="DISEASERSIST"/>
</dbReference>
<dbReference type="PANTHER" id="PTHR11017:SF527">
    <property type="entry name" value="TMV RESISTANCE PROTEIN N-LIKE"/>
    <property type="match status" value="1"/>
</dbReference>
<evidence type="ECO:0000256" key="1">
    <source>
        <dbReference type="ARBA" id="ARBA00011982"/>
    </source>
</evidence>
<dbReference type="InterPro" id="IPR044974">
    <property type="entry name" value="Disease_R_plants"/>
</dbReference>
<dbReference type="GO" id="GO:0061809">
    <property type="term" value="F:NAD+ nucleosidase activity, cyclic ADP-ribose generating"/>
    <property type="evidence" value="ECO:0007669"/>
    <property type="project" value="UniProtKB-EC"/>
</dbReference>
<dbReference type="EMBL" id="JAXUIC010000003">
    <property type="protein sequence ID" value="KAK4595388.1"/>
    <property type="molecule type" value="Genomic_DNA"/>
</dbReference>
<dbReference type="InterPro" id="IPR042197">
    <property type="entry name" value="Apaf_helical"/>
</dbReference>
<keyword evidence="3" id="KW-0677">Repeat</keyword>
<keyword evidence="11" id="KW-1185">Reference proteome</keyword>
<gene>
    <name evidence="10" type="ORF">RGQ29_013731</name>
</gene>
<dbReference type="Pfam" id="PF23282">
    <property type="entry name" value="WHD_ROQ1"/>
    <property type="match status" value="1"/>
</dbReference>
<dbReference type="Gene3D" id="3.80.10.10">
    <property type="entry name" value="Ribonuclease Inhibitor"/>
    <property type="match status" value="4"/>
</dbReference>
<evidence type="ECO:0000256" key="2">
    <source>
        <dbReference type="ARBA" id="ARBA00022614"/>
    </source>
</evidence>
<dbReference type="EC" id="3.2.2.6" evidence="1"/>
<dbReference type="InterPro" id="IPR002182">
    <property type="entry name" value="NB-ARC"/>
</dbReference>
<dbReference type="Gene3D" id="1.10.8.430">
    <property type="entry name" value="Helical domain of apoptotic protease-activating factors"/>
    <property type="match status" value="1"/>
</dbReference>
<dbReference type="InterPro" id="IPR027417">
    <property type="entry name" value="P-loop_NTPase"/>
</dbReference>
<dbReference type="InterPro" id="IPR032675">
    <property type="entry name" value="LRR_dom_sf"/>
</dbReference>
<keyword evidence="2" id="KW-0433">Leucine-rich repeat</keyword>
<keyword evidence="6" id="KW-0520">NAD</keyword>
<sequence length="1519" mass="171475">MDSGTGSTSSSFPPSTFGYTYDVFLNFKGEDTRNNFTSYLYTDLNNKGIYTFKDDEKLHRGAIIESELFKAIERSRFAVIILSKDYASSSWCLIELTKIIECMKKTGLTVLPVFHEVDPSGVRHLTGVFKKAFAKHIVCFKYEINEVKNWRAALVKVASIAGWDLRGRSESQVIEEIVGKIYGQLNSIYSNVYEDCVGLKFRVEEIQSSYLGIGLKDVRFIGIWGMGGMGKTTLARVLHQRIHYHFDASSFISNVREESCKNGLISLQKKLLNDILIESNIQIRDIQRGINMIKDRLNKKKVLIILDDVDQPEQLKALAGKRDWFGQGSRIIITTRDQRLLITHDMTKAEIYKVNELNDVEALQLFSREVFKKDSPPKDFKELSQTVIHYASGLPLALKVLGASLMKREPVVWKNILAKLKEDPPRQLMDVLAISFNGMDSKEKNLFLDIACFFKGVNKDWVANILQTCIEIDVLIEKSLINISRFGTLWMHDTLQDFGREIVRRESLYELGQQSRLWLRNDIFHVLKHNTGTKKVKGIFLSSSFLEEKEHLNAEVFSKMINLRLLQINHVHLPRGLDYLSNELCFMNWDKYPLESLPRSFHPNKLVELIMHASSLKQLWKGIKSSMMLKHIDLSYSKDLIMIPDVTEVPNLEKLILKGCTSLSKIHASLGYLRKLISLNLDGCVCLESLPCKINSESLVIDLYGCLRLKNFPEIVGNMSRLPHLVLAGTAIEGLPLSMKHLTDLTLLNLRDCKSLLSLPDTICCLTSLKTLTLSGCSRLNKLPTNLGNLKCLEKLEVIGIAIRELPSSVEHLTGLTSLNLSDCKDLLSLPDTICSMTYLKALTLSGCSTLDRLPKNLGNLIGLKELDVNKTAIRELPLSLEHLSNLTSLNLIDCKELLSIPNAICNMKNIKTLTLSGCSKLEDLPENIGNLIGLKKLEIIGTAVRKPPSSIFLIKNLEVLCFHGCEGTLSMRIRNPVHLKLPSLYFLSSLVKLELRDCNLQAIPNDIDRMHLLEKLNLSGNNFVCLPQSIVRLSKLKDIYIENCISLRSLPQIPFSTQSIWANGCTSLETLPNQLKQGNYFEPTVYLLNCIKLVDNQAFSNKFLTMLLRHFQDLCYRDYSGTNRFDLVVPVRKIPKWFSYQSGGASVTLQVPPNFDEKCLAIGLCVAFEHLPSGLGGLFGRRRHMLVCSITFYQNGGLDRSISMKECISFPFPEKIGQVKPSHLWLIYLRREYFREFIDELTEILEIKFDLQIDFKTECTGRVHSNGLHEIEENELEYLSNYETEGTGSEHSNGSRKSEESELDSLNDYETEGTGYEHLNGSHESEESELDFLNDCETEGTSYVHSNWLHEIEENGFDHQIDFKTAGTGYVHSNRLHKIEENEFDCQTEFKTEGTGFKINKCGVHFVFKQDIEDLSRTNEMDFFSDGEGSLSDEAGPSGEGSFRDCIEGSFSDEAGPSGEGSFRDCSAGSFSDKAGLSGEGSFRDCSEGSFSDEPGHGGEGSTNVMTGTERIWNLNRI</sequence>
<dbReference type="Pfam" id="PF00931">
    <property type="entry name" value="NB-ARC"/>
    <property type="match status" value="1"/>
</dbReference>
<keyword evidence="4" id="KW-0378">Hydrolase</keyword>
<dbReference type="Pfam" id="PF23598">
    <property type="entry name" value="LRR_14"/>
    <property type="match status" value="1"/>
</dbReference>
<evidence type="ECO:0000256" key="7">
    <source>
        <dbReference type="ARBA" id="ARBA00047304"/>
    </source>
</evidence>
<dbReference type="SUPFAM" id="SSF52200">
    <property type="entry name" value="Toll/Interleukin receptor TIR domain"/>
    <property type="match status" value="1"/>
</dbReference>
<dbReference type="Pfam" id="PF01582">
    <property type="entry name" value="TIR"/>
    <property type="match status" value="1"/>
</dbReference>
<dbReference type="InterPro" id="IPR036390">
    <property type="entry name" value="WH_DNA-bd_sf"/>
</dbReference>
<dbReference type="FunFam" id="3.40.50.10140:FF:000007">
    <property type="entry name" value="Disease resistance protein (TIR-NBS-LRR class)"/>
    <property type="match status" value="1"/>
</dbReference>
<dbReference type="SUPFAM" id="SSF52540">
    <property type="entry name" value="P-loop containing nucleoside triphosphate hydrolases"/>
    <property type="match status" value="1"/>
</dbReference>
<accession>A0AAN7IV60</accession>
<evidence type="ECO:0000256" key="8">
    <source>
        <dbReference type="SAM" id="MobiDB-lite"/>
    </source>
</evidence>
<dbReference type="Gene3D" id="3.40.50.300">
    <property type="entry name" value="P-loop containing nucleotide triphosphate hydrolases"/>
    <property type="match status" value="1"/>
</dbReference>
<dbReference type="GO" id="GO:0051707">
    <property type="term" value="P:response to other organism"/>
    <property type="evidence" value="ECO:0007669"/>
    <property type="project" value="UniProtKB-ARBA"/>
</dbReference>
<dbReference type="SMART" id="SM00369">
    <property type="entry name" value="LRR_TYP"/>
    <property type="match status" value="5"/>
</dbReference>
<feature type="region of interest" description="Disordered" evidence="8">
    <location>
        <begin position="1480"/>
        <end position="1509"/>
    </location>
</feature>
<dbReference type="SMART" id="SM00255">
    <property type="entry name" value="TIR"/>
    <property type="match status" value="1"/>
</dbReference>
<evidence type="ECO:0000256" key="6">
    <source>
        <dbReference type="ARBA" id="ARBA00023027"/>
    </source>
</evidence>
<evidence type="ECO:0000256" key="3">
    <source>
        <dbReference type="ARBA" id="ARBA00022737"/>
    </source>
</evidence>
<organism evidence="10 11">
    <name type="scientific">Quercus rubra</name>
    <name type="common">Northern red oak</name>
    <name type="synonym">Quercus borealis</name>
    <dbReference type="NCBI Taxonomy" id="3512"/>
    <lineage>
        <taxon>Eukaryota</taxon>
        <taxon>Viridiplantae</taxon>
        <taxon>Streptophyta</taxon>
        <taxon>Embryophyta</taxon>
        <taxon>Tracheophyta</taxon>
        <taxon>Spermatophyta</taxon>
        <taxon>Magnoliopsida</taxon>
        <taxon>eudicotyledons</taxon>
        <taxon>Gunneridae</taxon>
        <taxon>Pentapetalae</taxon>
        <taxon>rosids</taxon>
        <taxon>fabids</taxon>
        <taxon>Fagales</taxon>
        <taxon>Fagaceae</taxon>
        <taxon>Quercus</taxon>
    </lineage>
</organism>
<comment type="caution">
    <text evidence="10">The sequence shown here is derived from an EMBL/GenBank/DDBJ whole genome shotgun (WGS) entry which is preliminary data.</text>
</comment>
<reference evidence="10 11" key="1">
    <citation type="journal article" date="2023" name="G3 (Bethesda)">
        <title>A haplotype-resolved chromosome-scale genome for Quercus rubra L. provides insights into the genetics of adaptive traits for red oak species.</title>
        <authorList>
            <person name="Kapoor B."/>
            <person name="Jenkins J."/>
            <person name="Schmutz J."/>
            <person name="Zhebentyayeva T."/>
            <person name="Kuelheim C."/>
            <person name="Coggeshall M."/>
            <person name="Heim C."/>
            <person name="Lasky J.R."/>
            <person name="Leites L."/>
            <person name="Islam-Faridi N."/>
            <person name="Romero-Severson J."/>
            <person name="DeLeo V.L."/>
            <person name="Lucas S.M."/>
            <person name="Lazic D."/>
            <person name="Gailing O."/>
            <person name="Carlson J."/>
            <person name="Staton M."/>
        </authorList>
    </citation>
    <scope>NUCLEOTIDE SEQUENCE [LARGE SCALE GENOMIC DNA]</scope>
    <source>
        <strain evidence="10">Pseudo-F2</strain>
    </source>
</reference>
<dbReference type="SUPFAM" id="SSF46785">
    <property type="entry name" value="Winged helix' DNA-binding domain"/>
    <property type="match status" value="1"/>
</dbReference>
<dbReference type="Gene3D" id="3.40.50.10140">
    <property type="entry name" value="Toll/interleukin-1 receptor homology (TIR) domain"/>
    <property type="match status" value="1"/>
</dbReference>
<dbReference type="GO" id="GO:0007165">
    <property type="term" value="P:signal transduction"/>
    <property type="evidence" value="ECO:0007669"/>
    <property type="project" value="InterPro"/>
</dbReference>
<dbReference type="Pfam" id="PF20160">
    <property type="entry name" value="C-JID"/>
    <property type="match status" value="1"/>
</dbReference>
<dbReference type="Proteomes" id="UP001324115">
    <property type="component" value="Unassembled WGS sequence"/>
</dbReference>
<evidence type="ECO:0000256" key="5">
    <source>
        <dbReference type="ARBA" id="ARBA00022821"/>
    </source>
</evidence>
<dbReference type="PANTHER" id="PTHR11017">
    <property type="entry name" value="LEUCINE-RICH REPEAT-CONTAINING PROTEIN"/>
    <property type="match status" value="1"/>
</dbReference>
<dbReference type="InterPro" id="IPR003591">
    <property type="entry name" value="Leu-rich_rpt_typical-subtyp"/>
</dbReference>
<dbReference type="GO" id="GO:0006952">
    <property type="term" value="P:defense response"/>
    <property type="evidence" value="ECO:0007669"/>
    <property type="project" value="UniProtKB-KW"/>
</dbReference>
<dbReference type="InterPro" id="IPR045344">
    <property type="entry name" value="C-JID"/>
</dbReference>
<comment type="catalytic activity">
    <reaction evidence="7">
        <text>NAD(+) + H2O = ADP-D-ribose + nicotinamide + H(+)</text>
        <dbReference type="Rhea" id="RHEA:16301"/>
        <dbReference type="ChEBI" id="CHEBI:15377"/>
        <dbReference type="ChEBI" id="CHEBI:15378"/>
        <dbReference type="ChEBI" id="CHEBI:17154"/>
        <dbReference type="ChEBI" id="CHEBI:57540"/>
        <dbReference type="ChEBI" id="CHEBI:57967"/>
        <dbReference type="EC" id="3.2.2.6"/>
    </reaction>
    <physiologicalReaction direction="left-to-right" evidence="7">
        <dbReference type="Rhea" id="RHEA:16302"/>
    </physiologicalReaction>
</comment>
<evidence type="ECO:0000313" key="11">
    <source>
        <dbReference type="Proteomes" id="UP001324115"/>
    </source>
</evidence>
<dbReference type="InterPro" id="IPR055414">
    <property type="entry name" value="LRR_R13L4/SHOC2-like"/>
</dbReference>